<evidence type="ECO:0000259" key="2">
    <source>
        <dbReference type="Pfam" id="PF04187"/>
    </source>
</evidence>
<name>A0A6M0QQX6_9RHOB</name>
<feature type="chain" id="PRO_5026683918" evidence="1">
    <location>
        <begin position="17"/>
        <end position="268"/>
    </location>
</feature>
<feature type="domain" description="Haem-binding uptake Tiki superfamily ChaN" evidence="2">
    <location>
        <begin position="33"/>
        <end position="221"/>
    </location>
</feature>
<keyword evidence="3" id="KW-0449">Lipoprotein</keyword>
<keyword evidence="1" id="KW-0732">Signal</keyword>
<sequence length="268" mass="28040">MKVLALLLALATPACAKEIPLEALDDPTIFSGVNVVILGETHDNPAHHAHQARAVATLKPKALVFEMVSPEAAARMPAVLPDAPGLATTLGWDATGWPDFSLYYPIFAAAPAARVYGAEVSRDIARRAFDTGIAAQFGEGAAAYGLTTALAATEQAQREAEQLAAHCNALPPDLLPGMVAVQRLRDAVLARAVVQAMAETGGPVAVITGTGHARKDEGLPVPLARVAPELRLLSIGQFEAMVPDAPPFDLWLVTPPAPRDDPCAAFRG</sequence>
<dbReference type="Gene3D" id="3.40.50.11550">
    <property type="match status" value="1"/>
</dbReference>
<keyword evidence="4" id="KW-1185">Reference proteome</keyword>
<dbReference type="CDD" id="cd14727">
    <property type="entry name" value="ChanN-like"/>
    <property type="match status" value="1"/>
</dbReference>
<dbReference type="Proteomes" id="UP000477782">
    <property type="component" value="Unassembled WGS sequence"/>
</dbReference>
<organism evidence="3 4">
    <name type="scientific">Tabrizicola oligotrophica</name>
    <dbReference type="NCBI Taxonomy" id="2710650"/>
    <lineage>
        <taxon>Bacteria</taxon>
        <taxon>Pseudomonadati</taxon>
        <taxon>Pseudomonadota</taxon>
        <taxon>Alphaproteobacteria</taxon>
        <taxon>Rhodobacterales</taxon>
        <taxon>Paracoccaceae</taxon>
        <taxon>Tabrizicola</taxon>
    </lineage>
</organism>
<dbReference type="RefSeq" id="WP_164623882.1">
    <property type="nucleotide sequence ID" value="NZ_JAAIVJ010000002.1"/>
</dbReference>
<dbReference type="EMBL" id="JAAIVJ010000002">
    <property type="protein sequence ID" value="NEY89847.1"/>
    <property type="molecule type" value="Genomic_DNA"/>
</dbReference>
<feature type="signal peptide" evidence="1">
    <location>
        <begin position="1"/>
        <end position="16"/>
    </location>
</feature>
<protein>
    <submittedName>
        <fullName evidence="3">ChaN family lipoprotein</fullName>
    </submittedName>
</protein>
<dbReference type="AlphaFoldDB" id="A0A6M0QQX6"/>
<accession>A0A6M0QQX6</accession>
<dbReference type="InterPro" id="IPR007314">
    <property type="entry name" value="Cofac_haem-bd_dom"/>
</dbReference>
<dbReference type="Pfam" id="PF04187">
    <property type="entry name" value="Cofac_haem_bdg"/>
    <property type="match status" value="1"/>
</dbReference>
<reference evidence="3 4" key="1">
    <citation type="submission" date="2020-02" db="EMBL/GenBank/DDBJ databases">
        <authorList>
            <person name="Chen W.-M."/>
        </authorList>
    </citation>
    <scope>NUCLEOTIDE SEQUENCE [LARGE SCALE GENOMIC DNA]</scope>
    <source>
        <strain evidence="3 4">KMS-5</strain>
    </source>
</reference>
<gene>
    <name evidence="3" type="ORF">G4Z14_06000</name>
</gene>
<dbReference type="SUPFAM" id="SSF159501">
    <property type="entry name" value="EreA/ChaN-like"/>
    <property type="match status" value="1"/>
</dbReference>
<proteinExistence type="predicted"/>
<evidence type="ECO:0000256" key="1">
    <source>
        <dbReference type="SAM" id="SignalP"/>
    </source>
</evidence>
<evidence type="ECO:0000313" key="3">
    <source>
        <dbReference type="EMBL" id="NEY89847.1"/>
    </source>
</evidence>
<comment type="caution">
    <text evidence="3">The sequence shown here is derived from an EMBL/GenBank/DDBJ whole genome shotgun (WGS) entry which is preliminary data.</text>
</comment>
<evidence type="ECO:0000313" key="4">
    <source>
        <dbReference type="Proteomes" id="UP000477782"/>
    </source>
</evidence>